<dbReference type="EMBL" id="MEHD01000054">
    <property type="protein sequence ID" value="ODR44953.1"/>
    <property type="molecule type" value="Genomic_DNA"/>
</dbReference>
<dbReference type="EMBL" id="MEHA01000032">
    <property type="protein sequence ID" value="ODR43874.1"/>
    <property type="molecule type" value="Genomic_DNA"/>
</dbReference>
<evidence type="ECO:0000256" key="5">
    <source>
        <dbReference type="ARBA" id="ARBA00023136"/>
    </source>
</evidence>
<dbReference type="AlphaFoldDB" id="A0A1E3A518"/>
<evidence type="ECO:0000256" key="1">
    <source>
        <dbReference type="ARBA" id="ARBA00004651"/>
    </source>
</evidence>
<feature type="transmembrane region" description="Helical" evidence="6">
    <location>
        <begin position="200"/>
        <end position="221"/>
    </location>
</feature>
<dbReference type="Proteomes" id="UP000094869">
    <property type="component" value="Unassembled WGS sequence"/>
</dbReference>
<evidence type="ECO:0000313" key="10">
    <source>
        <dbReference type="EMBL" id="ODR44953.1"/>
    </source>
</evidence>
<dbReference type="OrthoDB" id="9781780at2"/>
<dbReference type="PANTHER" id="PTHR46795">
    <property type="entry name" value="ABC TRANSPORTER PERMEASE-RELATED-RELATED"/>
    <property type="match status" value="1"/>
</dbReference>
<evidence type="ECO:0000313" key="11">
    <source>
        <dbReference type="Proteomes" id="UP000094067"/>
    </source>
</evidence>
<evidence type="ECO:0000313" key="12">
    <source>
        <dbReference type="Proteomes" id="UP000094271"/>
    </source>
</evidence>
<dbReference type="Pfam" id="PF02687">
    <property type="entry name" value="FtsX"/>
    <property type="match status" value="1"/>
</dbReference>
<dbReference type="EMBL" id="MCGH01000003">
    <property type="protein sequence ID" value="ODM03862.1"/>
    <property type="molecule type" value="Genomic_DNA"/>
</dbReference>
<keyword evidence="2" id="KW-1003">Cell membrane</keyword>
<feature type="transmembrane region" description="Helical" evidence="6">
    <location>
        <begin position="17"/>
        <end position="39"/>
    </location>
</feature>
<proteinExistence type="predicted"/>
<dbReference type="PANTHER" id="PTHR46795:SF3">
    <property type="entry name" value="ABC TRANSPORTER PERMEASE"/>
    <property type="match status" value="1"/>
</dbReference>
<evidence type="ECO:0000256" key="6">
    <source>
        <dbReference type="SAM" id="Phobius"/>
    </source>
</evidence>
<feature type="transmembrane region" description="Helical" evidence="6">
    <location>
        <begin position="367"/>
        <end position="389"/>
    </location>
</feature>
<feature type="transmembrane region" description="Helical" evidence="6">
    <location>
        <begin position="268"/>
        <end position="287"/>
    </location>
</feature>
<dbReference type="Proteomes" id="UP000094067">
    <property type="component" value="Unassembled WGS sequence"/>
</dbReference>
<keyword evidence="13" id="KW-1185">Reference proteome</keyword>
<dbReference type="GO" id="GO:0005886">
    <property type="term" value="C:plasma membrane"/>
    <property type="evidence" value="ECO:0007669"/>
    <property type="project" value="UniProtKB-SubCell"/>
</dbReference>
<feature type="transmembrane region" description="Helical" evidence="6">
    <location>
        <begin position="155"/>
        <end position="174"/>
    </location>
</feature>
<feature type="transmembrane region" description="Helical" evidence="6">
    <location>
        <begin position="669"/>
        <end position="692"/>
    </location>
</feature>
<evidence type="ECO:0000313" key="9">
    <source>
        <dbReference type="EMBL" id="ODR43874.1"/>
    </source>
</evidence>
<feature type="transmembrane region" description="Helical" evidence="6">
    <location>
        <begin position="307"/>
        <end position="334"/>
    </location>
</feature>
<dbReference type="PATRIC" id="fig|1432052.4.peg.5179"/>
<organism evidence="8 11">
    <name type="scientific">Eisenbergiella tayi</name>
    <dbReference type="NCBI Taxonomy" id="1432052"/>
    <lineage>
        <taxon>Bacteria</taxon>
        <taxon>Bacillati</taxon>
        <taxon>Bacillota</taxon>
        <taxon>Clostridia</taxon>
        <taxon>Lachnospirales</taxon>
        <taxon>Lachnospiraceae</taxon>
        <taxon>Eisenbergiella</taxon>
    </lineage>
</organism>
<feature type="transmembrane region" description="Helical" evidence="6">
    <location>
        <begin position="712"/>
        <end position="734"/>
    </location>
</feature>
<dbReference type="InterPro" id="IPR003838">
    <property type="entry name" value="ABC3_permease_C"/>
</dbReference>
<dbReference type="InterPro" id="IPR052536">
    <property type="entry name" value="ABC-4_Integral_Memb_Prot"/>
</dbReference>
<sequence>MYVKLIWRNARRSIGDYLIYIVTLTLCVAMFYAFLSITSSYYRPDIGAQFDLSILGENMRNAICAITLLLLFLIKYVNNFMIYRKQKEFAVQTIMGMEQKLIARMFFFETLIMGGVALLTGCLLGGLLAQLITAMQLASMGYPYRITWTLYPDTLLLTALFFLVSFVVIGLFNIRAIRRIKVIDMLQADKVNESLKKSRWMHGVILVFSLFLIAVLATGISKRYYYFDPRMPLPVHVMFAANIAAPALTLLLPVFFLFSRLKHKKRNIAALTGSMLAADLLLIVSAASVPVLQQKYFLALGGGSVNLYAMFILGEIVFAVCAFMYLTGSFVAAIKEKNSKWAYREENLFFLGQILTKLKTTTKTMTLICLTLMVSIGLFLSIPALVGWASGYLEERAVFDIRIASLYNQTGNIEELPDTGYEFVTDFLEKEGIAVEDDCVMSLYLPRKALFYSRLKSDFPVLAISLSDYNHLRRMVGLDPISLKEGTFTTQWRSTVSEEDMETFLDDNPLVETDAGVLKQAAERAYQAGISENVYNLYTDVVYVFPDSICGKLLGVERHRYINTAEPMPYETCTRLEDLFEKMLPTDMQGDGVNYLIRTRSTEVSDTTSGIFIIKTAMTYAAVVLFIICFTILALQQLLDSSLYSGRFGVLKKLGVEDKHIERLIFKQLAFWFGLPVGAAALGAAIFAVYFFRTISVQIAAYVGTGNLMVQVGAVVLILAVLLACYFTSTWILFRKQIFE</sequence>
<evidence type="ECO:0000313" key="13">
    <source>
        <dbReference type="Proteomes" id="UP000094869"/>
    </source>
</evidence>
<reference evidence="9 12" key="3">
    <citation type="submission" date="2016-08" db="EMBL/GenBank/DDBJ databases">
        <authorList>
            <person name="Seilhamer J.J."/>
        </authorList>
    </citation>
    <scope>NUCLEOTIDE SEQUENCE [LARGE SCALE GENOMIC DNA]</scope>
    <source>
        <strain evidence="9 12">NML150140-1</strain>
    </source>
</reference>
<protein>
    <submittedName>
        <fullName evidence="9">ABC transporter</fullName>
    </submittedName>
    <submittedName>
        <fullName evidence="8">FtsX-like permease family protein</fullName>
    </submittedName>
</protein>
<feature type="transmembrane region" description="Helical" evidence="6">
    <location>
        <begin position="59"/>
        <end position="77"/>
    </location>
</feature>
<keyword evidence="4 6" id="KW-1133">Transmembrane helix</keyword>
<evidence type="ECO:0000259" key="7">
    <source>
        <dbReference type="Pfam" id="PF02687"/>
    </source>
</evidence>
<dbReference type="RefSeq" id="WP_069154184.1">
    <property type="nucleotide sequence ID" value="NZ_CAJLDD010000069.1"/>
</dbReference>
<keyword evidence="3 6" id="KW-0812">Transmembrane</keyword>
<comment type="caution">
    <text evidence="8">The sequence shown here is derived from an EMBL/GenBank/DDBJ whole genome shotgun (WGS) entry which is preliminary data.</text>
</comment>
<feature type="transmembrane region" description="Helical" evidence="6">
    <location>
        <begin position="233"/>
        <end position="256"/>
    </location>
</feature>
<evidence type="ECO:0000256" key="3">
    <source>
        <dbReference type="ARBA" id="ARBA00022692"/>
    </source>
</evidence>
<reference evidence="10 13" key="2">
    <citation type="submission" date="2016-08" db="EMBL/GenBank/DDBJ databases">
        <title>Characterization of Isolates of Eisenbergiella tayi Derived from Blood Cultures, Using Whole Genome Sequencing.</title>
        <authorList>
            <person name="Bernier A.-M."/>
            <person name="Burdz T."/>
            <person name="Wiebe D."/>
            <person name="Bernard K."/>
        </authorList>
    </citation>
    <scope>NUCLEOTIDE SEQUENCE [LARGE SCALE GENOMIC DNA]</scope>
    <source>
        <strain evidence="10 13">NML120146</strain>
    </source>
</reference>
<feature type="transmembrane region" description="Helical" evidence="6">
    <location>
        <begin position="617"/>
        <end position="635"/>
    </location>
</feature>
<dbReference type="Proteomes" id="UP000094271">
    <property type="component" value="Unassembled WGS sequence"/>
</dbReference>
<comment type="subcellular location">
    <subcellularLocation>
        <location evidence="1">Cell membrane</location>
        <topology evidence="1">Multi-pass membrane protein</topology>
    </subcellularLocation>
</comment>
<evidence type="ECO:0000256" key="2">
    <source>
        <dbReference type="ARBA" id="ARBA00022475"/>
    </source>
</evidence>
<keyword evidence="5 6" id="KW-0472">Membrane</keyword>
<accession>A0A1E3A518</accession>
<feature type="domain" description="ABC3 transporter permease C-terminal" evidence="7">
    <location>
        <begin position="63"/>
        <end position="181"/>
    </location>
</feature>
<gene>
    <name evidence="9" type="ORF">BEI59_29540</name>
    <name evidence="8" type="ORF">BEI61_04665</name>
    <name evidence="10" type="ORF">BEI63_29810</name>
</gene>
<evidence type="ECO:0000313" key="8">
    <source>
        <dbReference type="EMBL" id="ODM03862.1"/>
    </source>
</evidence>
<name>A0A1E3A518_9FIRM</name>
<feature type="transmembrane region" description="Helical" evidence="6">
    <location>
        <begin position="106"/>
        <end position="135"/>
    </location>
</feature>
<evidence type="ECO:0000256" key="4">
    <source>
        <dbReference type="ARBA" id="ARBA00022989"/>
    </source>
</evidence>
<reference evidence="8 11" key="1">
    <citation type="submission" date="2016-07" db="EMBL/GenBank/DDBJ databases">
        <title>Characterization of isolates of Eisenbergiella tayi derived from blood cultures, using whole genome sequencing.</title>
        <authorList>
            <person name="Burdz T."/>
            <person name="Wiebe D."/>
            <person name="Huynh C."/>
            <person name="Bernard K."/>
        </authorList>
    </citation>
    <scope>NUCLEOTIDE SEQUENCE [LARGE SCALE GENOMIC DNA]</scope>
    <source>
        <strain evidence="8 11">NML 110608</strain>
    </source>
</reference>